<dbReference type="Proteomes" id="UP000189738">
    <property type="component" value="Chromosome"/>
</dbReference>
<organism evidence="2">
    <name type="scientific">Elizabethkingia anophelis</name>
    <dbReference type="NCBI Taxonomy" id="1117645"/>
    <lineage>
        <taxon>Bacteria</taxon>
        <taxon>Pseudomonadati</taxon>
        <taxon>Bacteroidota</taxon>
        <taxon>Flavobacteriia</taxon>
        <taxon>Flavobacteriales</taxon>
        <taxon>Weeksellaceae</taxon>
        <taxon>Elizabethkingia</taxon>
    </lineage>
</organism>
<gene>
    <name evidence="1" type="ORF">AYC66_01705</name>
    <name evidence="2" type="ORF">BAY09_07970</name>
</gene>
<sequence>MAELLLQNAKKICLVLEDYAVVQATFAEIQEDICAFKISDMKDKLLNPLKRGVLKEIIGGKSGLIPGYPVCMLIADDDGNILDDKVCPARTCCNSNNECVPLRLNQC</sequence>
<dbReference type="AlphaFoldDB" id="A0A1T3D2Q2"/>
<evidence type="ECO:0000313" key="3">
    <source>
        <dbReference type="Proteomes" id="UP000189738"/>
    </source>
</evidence>
<reference evidence="2" key="2">
    <citation type="submission" date="2016-06" db="EMBL/GenBank/DDBJ databases">
        <authorList>
            <person name="Nicholson A.C."/>
        </authorList>
    </citation>
    <scope>NUCLEOTIDE SEQUENCE [LARGE SCALE GENOMIC DNA]</scope>
    <source>
        <strain evidence="2">E6809</strain>
    </source>
</reference>
<name>A0A1T3D2Q2_9FLAO</name>
<proteinExistence type="predicted"/>
<reference evidence="1 3" key="1">
    <citation type="submission" date="2016-02" db="EMBL/GenBank/DDBJ databases">
        <authorList>
            <person name="Nicholson A.C."/>
            <person name="Humrighouse B.W."/>
            <person name="Loparev V."/>
            <person name="Emery B."/>
            <person name="Graziano J."/>
            <person name="McQuiston J.R."/>
        </authorList>
    </citation>
    <scope>NUCLEOTIDE SEQUENCE [LARGE SCALE GENOMIC DNA]</scope>
    <source>
        <strain evidence="1 3">E6809</strain>
    </source>
</reference>
<protein>
    <submittedName>
        <fullName evidence="2">Uncharacterized protein</fullName>
    </submittedName>
</protein>
<evidence type="ECO:0000313" key="1">
    <source>
        <dbReference type="EMBL" id="AQX49466.1"/>
    </source>
</evidence>
<dbReference type="EMBL" id="CP014339">
    <property type="protein sequence ID" value="AQX49466.1"/>
    <property type="molecule type" value="Genomic_DNA"/>
</dbReference>
<accession>A0A1T3D2Q2</accession>
<dbReference type="EMBL" id="MAHS01000015">
    <property type="protein sequence ID" value="OPB47318.1"/>
    <property type="molecule type" value="Genomic_DNA"/>
</dbReference>
<evidence type="ECO:0000313" key="2">
    <source>
        <dbReference type="EMBL" id="OPB47318.1"/>
    </source>
</evidence>